<reference evidence="3" key="3">
    <citation type="submission" date="2025-08" db="UniProtKB">
        <authorList>
            <consortium name="Ensembl"/>
        </authorList>
    </citation>
    <scope>IDENTIFICATION</scope>
</reference>
<evidence type="ECO:0000313" key="4">
    <source>
        <dbReference type="Proteomes" id="UP000008144"/>
    </source>
</evidence>
<dbReference type="AlphaFoldDB" id="H2XL08"/>
<reference evidence="3" key="4">
    <citation type="submission" date="2025-09" db="UniProtKB">
        <authorList>
            <consortium name="Ensembl"/>
        </authorList>
    </citation>
    <scope>IDENTIFICATION</scope>
</reference>
<dbReference type="PANTHER" id="PTHR15555">
    <property type="entry name" value="ZINC FINGER HIT DOMAIN CONTAINING PROTEIN 2 PROTEIN FON -RELATED"/>
    <property type="match status" value="1"/>
</dbReference>
<keyword evidence="1" id="KW-0479">Metal-binding</keyword>
<reference evidence="3" key="2">
    <citation type="journal article" date="2008" name="Genome Biol.">
        <title>Improved genome assembly and evidence-based global gene model set for the chordate Ciona intestinalis: new insight into intron and operon populations.</title>
        <authorList>
            <person name="Satou Y."/>
            <person name="Mineta K."/>
            <person name="Ogasawara M."/>
            <person name="Sasakura Y."/>
            <person name="Shoguchi E."/>
            <person name="Ueno K."/>
            <person name="Yamada L."/>
            <person name="Matsumoto J."/>
            <person name="Wasserscheid J."/>
            <person name="Dewar K."/>
            <person name="Wiley G.B."/>
            <person name="Macmil S.L."/>
            <person name="Roe B.A."/>
            <person name="Zeller R.W."/>
            <person name="Hastings K.E."/>
            <person name="Lemaire P."/>
            <person name="Lindquist E."/>
            <person name="Endo T."/>
            <person name="Hotta K."/>
            <person name="Inaba K."/>
        </authorList>
    </citation>
    <scope>NUCLEOTIDE SEQUENCE [LARGE SCALE GENOMIC DNA]</scope>
    <source>
        <strain evidence="3">wild type</strain>
    </source>
</reference>
<dbReference type="Ensembl" id="ENSCINT00000033095.1">
    <property type="protein sequence ID" value="ENSCINP00000030340.1"/>
    <property type="gene ID" value="ENSCING00000024158.1"/>
</dbReference>
<dbReference type="FunCoup" id="H2XL08">
    <property type="interactions" value="1"/>
</dbReference>
<evidence type="ECO:0000256" key="1">
    <source>
        <dbReference type="PROSITE-ProRule" id="PRU00453"/>
    </source>
</evidence>
<sequence length="374" mass="43403">CGLCHNNKAKYTCPRCNIRYCMLDCYKSDKHSDCSELFYRECFIGEMKDRHVSDEEKMRLLEMIERTEEENPIEDFTLEDDLEERLKDLNVEDLGEDEMDELWSRLTLQEQEDFKAAVASGSLRDEQGHPVVQSWEPWWLKHESGLVKELDVSLPYKSTKPCSKDLAKSPSPLVAFNLVNVLFPYVVFQRIFNGCGVSEFCEEFSKYCTTTSEYLLKNVSFPSAEKAISGATEKCFEAANAYQIQVEKNFFVECIQDVSHLLIGPDPENKEQYAIQAISDLKRGCQKCRNSVACEPLKENRKLLFQIVKKLEYLMSYCSKHNEIFSFLSIEVSEIYKKRLDEEKVQTDLETSVENLRKKPVEKKPTKNLIVELD</sequence>
<dbReference type="PROSITE" id="PS51083">
    <property type="entry name" value="ZF_HIT"/>
    <property type="match status" value="1"/>
</dbReference>
<dbReference type="InParanoid" id="H2XL08"/>
<dbReference type="Proteomes" id="UP000008144">
    <property type="component" value="Chromosome 4"/>
</dbReference>
<dbReference type="Gene3D" id="3.30.60.190">
    <property type="match status" value="1"/>
</dbReference>
<dbReference type="InterPro" id="IPR007529">
    <property type="entry name" value="Znf_HIT"/>
</dbReference>
<accession>H2XL08</accession>
<dbReference type="SUPFAM" id="SSF144232">
    <property type="entry name" value="HIT/MYND zinc finger-like"/>
    <property type="match status" value="1"/>
</dbReference>
<evidence type="ECO:0000313" key="3">
    <source>
        <dbReference type="Ensembl" id="ENSCINP00000030340.1"/>
    </source>
</evidence>
<protein>
    <recommendedName>
        <fullName evidence="2">HIT-type domain-containing protein</fullName>
    </recommendedName>
</protein>
<dbReference type="STRING" id="7719.ENSCINP00000030340"/>
<dbReference type="Pfam" id="PF04438">
    <property type="entry name" value="zf-HIT"/>
    <property type="match status" value="1"/>
</dbReference>
<dbReference type="EMBL" id="EAAA01001979">
    <property type="status" value="NOT_ANNOTATED_CDS"/>
    <property type="molecule type" value="Genomic_DNA"/>
</dbReference>
<keyword evidence="1" id="KW-0863">Zinc-finger</keyword>
<organism evidence="3 4">
    <name type="scientific">Ciona intestinalis</name>
    <name type="common">Transparent sea squirt</name>
    <name type="synonym">Ascidia intestinalis</name>
    <dbReference type="NCBI Taxonomy" id="7719"/>
    <lineage>
        <taxon>Eukaryota</taxon>
        <taxon>Metazoa</taxon>
        <taxon>Chordata</taxon>
        <taxon>Tunicata</taxon>
        <taxon>Ascidiacea</taxon>
        <taxon>Phlebobranchia</taxon>
        <taxon>Cionidae</taxon>
        <taxon>Ciona</taxon>
    </lineage>
</organism>
<keyword evidence="1" id="KW-0862">Zinc</keyword>
<dbReference type="OMA" id="WHLWRLL"/>
<reference evidence="4" key="1">
    <citation type="journal article" date="2002" name="Science">
        <title>The draft genome of Ciona intestinalis: insights into chordate and vertebrate origins.</title>
        <authorList>
            <person name="Dehal P."/>
            <person name="Satou Y."/>
            <person name="Campbell R.K."/>
            <person name="Chapman J."/>
            <person name="Degnan B."/>
            <person name="De Tomaso A."/>
            <person name="Davidson B."/>
            <person name="Di Gregorio A."/>
            <person name="Gelpke M."/>
            <person name="Goodstein D.M."/>
            <person name="Harafuji N."/>
            <person name="Hastings K.E."/>
            <person name="Ho I."/>
            <person name="Hotta K."/>
            <person name="Huang W."/>
            <person name="Kawashima T."/>
            <person name="Lemaire P."/>
            <person name="Martinez D."/>
            <person name="Meinertzhagen I.A."/>
            <person name="Necula S."/>
            <person name="Nonaka M."/>
            <person name="Putnam N."/>
            <person name="Rash S."/>
            <person name="Saiga H."/>
            <person name="Satake M."/>
            <person name="Terry A."/>
            <person name="Yamada L."/>
            <person name="Wang H.G."/>
            <person name="Awazu S."/>
            <person name="Azumi K."/>
            <person name="Boore J."/>
            <person name="Branno M."/>
            <person name="Chin-Bow S."/>
            <person name="DeSantis R."/>
            <person name="Doyle S."/>
            <person name="Francino P."/>
            <person name="Keys D.N."/>
            <person name="Haga S."/>
            <person name="Hayashi H."/>
            <person name="Hino K."/>
            <person name="Imai K.S."/>
            <person name="Inaba K."/>
            <person name="Kano S."/>
            <person name="Kobayashi K."/>
            <person name="Kobayashi M."/>
            <person name="Lee B.I."/>
            <person name="Makabe K.W."/>
            <person name="Manohar C."/>
            <person name="Matassi G."/>
            <person name="Medina M."/>
            <person name="Mochizuki Y."/>
            <person name="Mount S."/>
            <person name="Morishita T."/>
            <person name="Miura S."/>
            <person name="Nakayama A."/>
            <person name="Nishizaka S."/>
            <person name="Nomoto H."/>
            <person name="Ohta F."/>
            <person name="Oishi K."/>
            <person name="Rigoutsos I."/>
            <person name="Sano M."/>
            <person name="Sasaki A."/>
            <person name="Sasakura Y."/>
            <person name="Shoguchi E."/>
            <person name="Shin-i T."/>
            <person name="Spagnuolo A."/>
            <person name="Stainier D."/>
            <person name="Suzuki M.M."/>
            <person name="Tassy O."/>
            <person name="Takatori N."/>
            <person name="Tokuoka M."/>
            <person name="Yagi K."/>
            <person name="Yoshizaki F."/>
            <person name="Wada S."/>
            <person name="Zhang C."/>
            <person name="Hyatt P.D."/>
            <person name="Larimer F."/>
            <person name="Detter C."/>
            <person name="Doggett N."/>
            <person name="Glavina T."/>
            <person name="Hawkins T."/>
            <person name="Richardson P."/>
            <person name="Lucas S."/>
            <person name="Kohara Y."/>
            <person name="Levine M."/>
            <person name="Satoh N."/>
            <person name="Rokhsar D.S."/>
        </authorList>
    </citation>
    <scope>NUCLEOTIDE SEQUENCE [LARGE SCALE GENOMIC DNA]</scope>
</reference>
<dbReference type="GeneTree" id="ENSGT00390000017147"/>
<proteinExistence type="predicted"/>
<dbReference type="GO" id="GO:0008270">
    <property type="term" value="F:zinc ion binding"/>
    <property type="evidence" value="ECO:0007669"/>
    <property type="project" value="UniProtKB-UniRule"/>
</dbReference>
<dbReference type="PANTHER" id="PTHR15555:SF0">
    <property type="entry name" value="ZINC FINGER HIT DOMAIN-CONTAINING PROTEIN 2"/>
    <property type="match status" value="1"/>
</dbReference>
<dbReference type="InterPro" id="IPR039646">
    <property type="entry name" value="ZNHIT2"/>
</dbReference>
<keyword evidence="4" id="KW-1185">Reference proteome</keyword>
<name>H2XL08_CIOIN</name>
<evidence type="ECO:0000259" key="2">
    <source>
        <dbReference type="PROSITE" id="PS51083"/>
    </source>
</evidence>
<feature type="domain" description="HIT-type" evidence="2">
    <location>
        <begin position="1"/>
        <end position="34"/>
    </location>
</feature>
<dbReference type="CDD" id="cd23024">
    <property type="entry name" value="zf-HIT_ZNHIT2-3"/>
    <property type="match status" value="1"/>
</dbReference>
<dbReference type="HOGENOM" id="CLU_039057_0_0_1"/>